<proteinExistence type="inferred from homology"/>
<dbReference type="Proteomes" id="UP001467690">
    <property type="component" value="Unassembled WGS sequence"/>
</dbReference>
<dbReference type="Pfam" id="PF08338">
    <property type="entry name" value="DUF1731"/>
    <property type="match status" value="1"/>
</dbReference>
<evidence type="ECO:0000313" key="5">
    <source>
        <dbReference type="Proteomes" id="UP001467690"/>
    </source>
</evidence>
<dbReference type="PANTHER" id="PTHR11092:SF0">
    <property type="entry name" value="EPIMERASE FAMILY PROTEIN SDR39U1"/>
    <property type="match status" value="1"/>
</dbReference>
<sequence>MKVLVTGGTGLIGRALIKQLKTTHQIYVLTRSPEKAFKLLGHDIEAFKTLPHAKHFTYDVIINLAGEPIADKRWSSQQKNKICQSRWQITQDLVDRVKECEYKPKVIISGSAIGFYGRQAPTTEITENNFQVHDEFTHQVCLKWENIVKECEEQARVCRIRTGIVLAKKGGALSKMKPAFLCGLGGPIASGEQMMSWIHIDDAVAAIQYLMYNKACSGAYNLTAPQPVSNKEFSKQLGQVLNRPTFFTMPESLLKILLGEMSELLTTGQAVIPQRLEEHGFTFHFPNLKMALKSCIGKHLE</sequence>
<dbReference type="InterPro" id="IPR001509">
    <property type="entry name" value="Epimerase_deHydtase"/>
</dbReference>
<dbReference type="PANTHER" id="PTHR11092">
    <property type="entry name" value="SUGAR NUCLEOTIDE EPIMERASE RELATED"/>
    <property type="match status" value="1"/>
</dbReference>
<gene>
    <name evidence="4" type="ORF">ABS311_21510</name>
</gene>
<reference evidence="4 5" key="1">
    <citation type="submission" date="2024-06" db="EMBL/GenBank/DDBJ databases">
        <authorList>
            <person name="Chen R.Y."/>
        </authorList>
    </citation>
    <scope>NUCLEOTIDE SEQUENCE [LARGE SCALE GENOMIC DNA]</scope>
    <source>
        <strain evidence="4 5">D2</strain>
    </source>
</reference>
<accession>A0ABV1RNE4</accession>
<feature type="domain" description="NAD-dependent epimerase/dehydratase" evidence="2">
    <location>
        <begin position="3"/>
        <end position="221"/>
    </location>
</feature>
<feature type="domain" description="DUF1731" evidence="3">
    <location>
        <begin position="249"/>
        <end position="294"/>
    </location>
</feature>
<dbReference type="Gene3D" id="3.40.50.720">
    <property type="entry name" value="NAD(P)-binding Rossmann-like Domain"/>
    <property type="match status" value="1"/>
</dbReference>
<dbReference type="Pfam" id="PF01370">
    <property type="entry name" value="Epimerase"/>
    <property type="match status" value="1"/>
</dbReference>
<dbReference type="InterPro" id="IPR010099">
    <property type="entry name" value="SDR39U1"/>
</dbReference>
<evidence type="ECO:0000259" key="3">
    <source>
        <dbReference type="Pfam" id="PF08338"/>
    </source>
</evidence>
<evidence type="ECO:0000259" key="2">
    <source>
        <dbReference type="Pfam" id="PF01370"/>
    </source>
</evidence>
<dbReference type="SUPFAM" id="SSF51735">
    <property type="entry name" value="NAD(P)-binding Rossmann-fold domains"/>
    <property type="match status" value="1"/>
</dbReference>
<dbReference type="InterPro" id="IPR013549">
    <property type="entry name" value="DUF1731"/>
</dbReference>
<organism evidence="4 5">
    <name type="scientific">Catenovulum sediminis</name>
    <dbReference type="NCBI Taxonomy" id="1740262"/>
    <lineage>
        <taxon>Bacteria</taxon>
        <taxon>Pseudomonadati</taxon>
        <taxon>Pseudomonadota</taxon>
        <taxon>Gammaproteobacteria</taxon>
        <taxon>Alteromonadales</taxon>
        <taxon>Alteromonadaceae</taxon>
        <taxon>Catenovulum</taxon>
    </lineage>
</organism>
<evidence type="ECO:0000256" key="1">
    <source>
        <dbReference type="ARBA" id="ARBA00009353"/>
    </source>
</evidence>
<dbReference type="NCBIfam" id="TIGR01777">
    <property type="entry name" value="yfcH"/>
    <property type="match status" value="1"/>
</dbReference>
<comment type="caution">
    <text evidence="4">The sequence shown here is derived from an EMBL/GenBank/DDBJ whole genome shotgun (WGS) entry which is preliminary data.</text>
</comment>
<dbReference type="InterPro" id="IPR036291">
    <property type="entry name" value="NAD(P)-bd_dom_sf"/>
</dbReference>
<dbReference type="EMBL" id="JBELOE010000302">
    <property type="protein sequence ID" value="MER2494455.1"/>
    <property type="molecule type" value="Genomic_DNA"/>
</dbReference>
<protein>
    <submittedName>
        <fullName evidence="4">TIGR01777 family oxidoreductase</fullName>
    </submittedName>
</protein>
<evidence type="ECO:0000313" key="4">
    <source>
        <dbReference type="EMBL" id="MER2494455.1"/>
    </source>
</evidence>
<name>A0ABV1RNE4_9ALTE</name>
<comment type="similarity">
    <text evidence="1">Belongs to the NAD(P)-dependent epimerase/dehydratase family. SDR39U1 subfamily.</text>
</comment>
<keyword evidence="5" id="KW-1185">Reference proteome</keyword>
<dbReference type="RefSeq" id="WP_350403505.1">
    <property type="nucleotide sequence ID" value="NZ_JBELOE010000302.1"/>
</dbReference>